<dbReference type="Pfam" id="PF17853">
    <property type="entry name" value="GGDEF_2"/>
    <property type="match status" value="1"/>
</dbReference>
<dbReference type="InterPro" id="IPR051448">
    <property type="entry name" value="CdaR-like_regulators"/>
</dbReference>
<dbReference type="RefSeq" id="WP_123225029.1">
    <property type="nucleotide sequence ID" value="NZ_RJSF01000047.1"/>
</dbReference>
<dbReference type="OrthoDB" id="3663486at2"/>
<dbReference type="Gene3D" id="1.10.10.2840">
    <property type="entry name" value="PucR C-terminal helix-turn-helix domain"/>
    <property type="match status" value="1"/>
</dbReference>
<dbReference type="PANTHER" id="PTHR33744:SF1">
    <property type="entry name" value="DNA-BINDING TRANSCRIPTIONAL ACTIVATOR ADER"/>
    <property type="match status" value="1"/>
</dbReference>
<dbReference type="EMBL" id="RJSF01000047">
    <property type="protein sequence ID" value="RNM11796.1"/>
    <property type="molecule type" value="Genomic_DNA"/>
</dbReference>
<dbReference type="InterPro" id="IPR025751">
    <property type="entry name" value="RsbRD_N_dom"/>
</dbReference>
<evidence type="ECO:0000259" key="3">
    <source>
        <dbReference type="Pfam" id="PF14361"/>
    </source>
</evidence>
<dbReference type="Pfam" id="PF13556">
    <property type="entry name" value="HTH_30"/>
    <property type="match status" value="1"/>
</dbReference>
<feature type="domain" description="CdaR GGDEF-like" evidence="4">
    <location>
        <begin position="195"/>
        <end position="317"/>
    </location>
</feature>
<dbReference type="Proteomes" id="UP000279994">
    <property type="component" value="Unassembled WGS sequence"/>
</dbReference>
<organism evidence="5 6">
    <name type="scientific">Nocardioides pocheonensis</name>
    <dbReference type="NCBI Taxonomy" id="661485"/>
    <lineage>
        <taxon>Bacteria</taxon>
        <taxon>Bacillati</taxon>
        <taxon>Actinomycetota</taxon>
        <taxon>Actinomycetes</taxon>
        <taxon>Propionibacteriales</taxon>
        <taxon>Nocardioidaceae</taxon>
        <taxon>Nocardioides</taxon>
    </lineage>
</organism>
<evidence type="ECO:0000259" key="4">
    <source>
        <dbReference type="Pfam" id="PF17853"/>
    </source>
</evidence>
<evidence type="ECO:0000313" key="6">
    <source>
        <dbReference type="Proteomes" id="UP000279994"/>
    </source>
</evidence>
<dbReference type="InterPro" id="IPR041522">
    <property type="entry name" value="CdaR_GGDEF"/>
</dbReference>
<comment type="caution">
    <text evidence="5">The sequence shown here is derived from an EMBL/GenBank/DDBJ whole genome shotgun (WGS) entry which is preliminary data.</text>
</comment>
<evidence type="ECO:0000259" key="2">
    <source>
        <dbReference type="Pfam" id="PF13556"/>
    </source>
</evidence>
<comment type="similarity">
    <text evidence="1">Belongs to the CdaR family.</text>
</comment>
<gene>
    <name evidence="5" type="ORF">EFL26_21845</name>
</gene>
<reference evidence="5 6" key="1">
    <citation type="submission" date="2018-11" db="EMBL/GenBank/DDBJ databases">
        <authorList>
            <person name="Li F."/>
        </authorList>
    </citation>
    <scope>NUCLEOTIDE SEQUENCE [LARGE SCALE GENOMIC DNA]</scope>
    <source>
        <strain evidence="5 6">Gsoil 818</strain>
    </source>
</reference>
<dbReference type="PANTHER" id="PTHR33744">
    <property type="entry name" value="CARBOHYDRATE DIACID REGULATOR"/>
    <property type="match status" value="1"/>
</dbReference>
<feature type="domain" description="PucR C-terminal helix-turn-helix" evidence="2">
    <location>
        <begin position="368"/>
        <end position="423"/>
    </location>
</feature>
<evidence type="ECO:0000256" key="1">
    <source>
        <dbReference type="ARBA" id="ARBA00006754"/>
    </source>
</evidence>
<dbReference type="AlphaFoldDB" id="A0A3N0GHY6"/>
<protein>
    <submittedName>
        <fullName evidence="5">PucR family transcriptional regulator</fullName>
    </submittedName>
</protein>
<sequence length="439" mass="48160">MNRAIEGAEPEWPPLHEATAERVWRDVLQPIAGDLRQSAAGVSADTVSLVRGEVPELFVDSQRVAEAMSSTEESVRLFAQLLEVGGNPAHSDLPPSTLAIMRSAVWRQMPLSWHSRFYRLAQEHVWRWLHSRILEQTVEGAQRALAVDLATMMLFQFIDRAMTRADEAYEVERETWLQGAAASRAAAIDDVLADRDRDVRSLSARLRYDLTRHHVGVIVWWDHPSHGAASLPELSEVVAEVARANGAESSITHPLGSLAVAGWFSSRRNFGPNVELGLGKRGASLLPEGVKLAAGEPAAGIEGFRLTHAQAGHARRVAALRPPDAVGATRYRDVAVIALCVADPEHATRFARQTLGSLGANDETTFRLAMTLNVYLRENRSRTRAAAELSVHPNTVNYRVRQAEERLGRSIDENSLELRLALTMLPVLRGLDATGSGTG</sequence>
<dbReference type="Pfam" id="PF14361">
    <property type="entry name" value="RsbRD_N"/>
    <property type="match status" value="1"/>
</dbReference>
<evidence type="ECO:0000313" key="5">
    <source>
        <dbReference type="EMBL" id="RNM11796.1"/>
    </source>
</evidence>
<name>A0A3N0GHY6_9ACTN</name>
<dbReference type="InterPro" id="IPR025736">
    <property type="entry name" value="PucR_C-HTH_dom"/>
</dbReference>
<keyword evidence="6" id="KW-1185">Reference proteome</keyword>
<accession>A0A3N0GHY6</accession>
<proteinExistence type="inferred from homology"/>
<dbReference type="InterPro" id="IPR042070">
    <property type="entry name" value="PucR_C-HTH_sf"/>
</dbReference>
<feature type="domain" description="RsbT co-antagonist protein RsbRD N-terminal" evidence="3">
    <location>
        <begin position="42"/>
        <end position="184"/>
    </location>
</feature>